<dbReference type="SUPFAM" id="SSF54001">
    <property type="entry name" value="Cysteine proteinases"/>
    <property type="match status" value="1"/>
</dbReference>
<dbReference type="Pfam" id="PF00648">
    <property type="entry name" value="Peptidase_C2"/>
    <property type="match status" value="1"/>
</dbReference>
<dbReference type="InterPro" id="IPR053033">
    <property type="entry name" value="Androglobin-like"/>
</dbReference>
<dbReference type="PANTHER" id="PTHR46298">
    <property type="entry name" value="ANDROGLOBIN"/>
    <property type="match status" value="1"/>
</dbReference>
<proteinExistence type="predicted"/>
<evidence type="ECO:0000256" key="1">
    <source>
        <dbReference type="PROSITE-ProRule" id="PRU00239"/>
    </source>
</evidence>
<evidence type="ECO:0000313" key="4">
    <source>
        <dbReference type="EMBL" id="KYM98476.1"/>
    </source>
</evidence>
<dbReference type="Pfam" id="PF22068">
    <property type="entry name" value="Androglobin_II"/>
    <property type="match status" value="1"/>
</dbReference>
<dbReference type="InterPro" id="IPR038765">
    <property type="entry name" value="Papain-like_cys_pep_sf"/>
</dbReference>
<dbReference type="InterPro" id="IPR001300">
    <property type="entry name" value="Peptidase_C2_calpain_cat"/>
</dbReference>
<evidence type="ECO:0000259" key="3">
    <source>
        <dbReference type="PROSITE" id="PS52042"/>
    </source>
</evidence>
<dbReference type="Pfam" id="PF22069">
    <property type="entry name" value="Androglobin_IV"/>
    <property type="match status" value="1"/>
</dbReference>
<name>A0A195CE16_9HYME</name>
<feature type="domain" description="Globin" evidence="3">
    <location>
        <begin position="448"/>
        <end position="666"/>
    </location>
</feature>
<dbReference type="InterPro" id="IPR054093">
    <property type="entry name" value="Androglobin_II"/>
</dbReference>
<dbReference type="GO" id="GO:0004198">
    <property type="term" value="F:calcium-dependent cysteine-type endopeptidase activity"/>
    <property type="evidence" value="ECO:0007669"/>
    <property type="project" value="InterPro"/>
</dbReference>
<gene>
    <name evidence="4" type="ORF">ALC62_10832</name>
</gene>
<reference evidence="4 5" key="1">
    <citation type="submission" date="2016-03" db="EMBL/GenBank/DDBJ databases">
        <title>Cyphomyrmex costatus WGS genome.</title>
        <authorList>
            <person name="Nygaard S."/>
            <person name="Hu H."/>
            <person name="Boomsma J."/>
            <person name="Zhang G."/>
        </authorList>
    </citation>
    <scope>NUCLEOTIDE SEQUENCE [LARGE SCALE GENOMIC DNA]</scope>
    <source>
        <strain evidence="4">MS0001</strain>
        <tissue evidence="4">Whole body</tissue>
    </source>
</reference>
<dbReference type="PROSITE" id="PS52042">
    <property type="entry name" value="GLOBIN_CP_ADGB"/>
    <property type="match status" value="1"/>
</dbReference>
<comment type="caution">
    <text evidence="1">Lacks conserved residue(s) required for the propagation of feature annotation.</text>
</comment>
<accession>A0A195CE16</accession>
<dbReference type="InterPro" id="IPR057249">
    <property type="entry name" value="Globin_CP_ADGB"/>
</dbReference>
<organism evidence="4 5">
    <name type="scientific">Cyphomyrmex costatus</name>
    <dbReference type="NCBI Taxonomy" id="456900"/>
    <lineage>
        <taxon>Eukaryota</taxon>
        <taxon>Metazoa</taxon>
        <taxon>Ecdysozoa</taxon>
        <taxon>Arthropoda</taxon>
        <taxon>Hexapoda</taxon>
        <taxon>Insecta</taxon>
        <taxon>Pterygota</taxon>
        <taxon>Neoptera</taxon>
        <taxon>Endopterygota</taxon>
        <taxon>Hymenoptera</taxon>
        <taxon>Apocrita</taxon>
        <taxon>Aculeata</taxon>
        <taxon>Formicoidea</taxon>
        <taxon>Formicidae</taxon>
        <taxon>Myrmicinae</taxon>
        <taxon>Cyphomyrmex</taxon>
    </lineage>
</organism>
<dbReference type="STRING" id="456900.A0A195CE16"/>
<evidence type="ECO:0000313" key="5">
    <source>
        <dbReference type="Proteomes" id="UP000078542"/>
    </source>
</evidence>
<feature type="domain" description="Calpain catalytic" evidence="2">
    <location>
        <begin position="1"/>
        <end position="59"/>
    </location>
</feature>
<dbReference type="CDD" id="cd22307">
    <property type="entry name" value="Adgb_C_mid-like"/>
    <property type="match status" value="1"/>
</dbReference>
<keyword evidence="5" id="KW-1185">Reference proteome</keyword>
<evidence type="ECO:0000259" key="2">
    <source>
        <dbReference type="PROSITE" id="PS50203"/>
    </source>
</evidence>
<dbReference type="EMBL" id="KQ977957">
    <property type="protein sequence ID" value="KYM98476.1"/>
    <property type="molecule type" value="Genomic_DNA"/>
</dbReference>
<dbReference type="Proteomes" id="UP000078542">
    <property type="component" value="Unassembled WGS sequence"/>
</dbReference>
<dbReference type="InterPro" id="IPR054094">
    <property type="entry name" value="Androglobin_IV"/>
</dbReference>
<dbReference type="GO" id="GO:0006508">
    <property type="term" value="P:proteolysis"/>
    <property type="evidence" value="ECO:0007669"/>
    <property type="project" value="InterPro"/>
</dbReference>
<dbReference type="AlphaFoldDB" id="A0A195CE16"/>
<protein>
    <submittedName>
        <fullName evidence="4">Calpain-7-like protein</fullName>
    </submittedName>
</protein>
<dbReference type="PANTHER" id="PTHR46298:SF1">
    <property type="entry name" value="ANDROGLOBIN"/>
    <property type="match status" value="1"/>
</dbReference>
<sequence>MRKYLLGKYVVRLHYMGCWRRILVDDIIPVDKNGKLLLPSTSNNFELWPMLLAKALLKLASLTWIRHREIVDFHPITCFTGWTCLTMNIAHLTLQDKWDFLMKYSEHFEWTSQTAQDYISKNSVNMINETKKLGETPQSLTIEVKKSQPIALFLLLDDIQALGSDAVPGLSPCWDHIIHIIQSRDIPLDPKDVKPPLAKWKFHRWLKWAVSRNMIDPADYFVPIRYLKVISPLKECNRSVVRDKSDVAGNLISSNEIERSDKFTRRIMRSQRISDLPTASKEKATEDVNRWIDFNKMTSYVTEVYLFYKLEYFQQSIQVTDDLRVANENHKSEAAKAASIKETGKETTDTYNNIGKIQKSRYKPLYLFCDSPKKKFFLINLYAAPKKRNDLQKKDYLILEKYNWFITSNLSDQSIIISTTGNKSTIVELEVGRQLLQIYSRLDSGLMIISSDMNFYLGDRATVQQLMTTESCRIEEISKIISDNLCKAYRSFGTSNYPAMLKNFYQSYMPNLQFASSRENKNFRKLIHHFFMEEQVQLIRKIVSDEELGDILHSLRIFFLNPHIHIRSESFDLITNEKTLQDLTIRKTSKIWFSTSSNCEEVLNQAATTIQSFLKMALVKGYKELHNPNHALHTQIRERLLKISYLFDVSLASRLLRNVISHHDNLRDLYPCSEDFIHVLNIQECKGVLRNIRHEQYFPITRLVVNPKPTKMVLVAFELLIDLPRFALRVFNNQNGHEMTRLVNHVVPTHYEYVPDGYTVFAYSWSDKQHFKELDWTIRMITIKGDPMLCQLDEQQPLSFESESPRLIINELIGTYIPNARNCISRWVLWLPMTSEESIISIRLTTSYSLTEIKIKVVDEDDNILIDVDGGSTVLLPLVILKHIARNEKDYGIENNSQDISKETKNEEKKRLYYIEAFVLNNSWPLTDIEWIVANQAKVKRVVDIKTKIQSENKASSRSGLLTVGKDTKQIANDGQALEPPYWILQVVTDAQDAVEICEDKNKEQEIILLKESWWSKDPTRPERGKILRETFLNKHFFKIESDISLTYQNRIELKLIEDEDMEYCLSHTRQYRTLKSPESYHYLPALDLTRYMKRNEIAKYQRINTKSDDEILKNQHTAIIIDDQINYSDYLKNLDDLMNMQLRKHLKHFGKKKQKFWQRRSFVDAVYETRKIYINSLIEKAESKAIGKKN</sequence>
<dbReference type="PROSITE" id="PS50203">
    <property type="entry name" value="CALPAIN_CAT"/>
    <property type="match status" value="1"/>
</dbReference>